<feature type="transmembrane region" description="Helical" evidence="2">
    <location>
        <begin position="21"/>
        <end position="39"/>
    </location>
</feature>
<gene>
    <name evidence="3" type="ORF">Q9312_14625</name>
</gene>
<reference evidence="3 4" key="1">
    <citation type="submission" date="2023-08" db="EMBL/GenBank/DDBJ databases">
        <title>Pleionea litopenaei sp. nov., isolated from stomach of juvenile Litopenaeus vannamei.</title>
        <authorList>
            <person name="Rho A.M."/>
            <person name="Hwang C.Y."/>
        </authorList>
    </citation>
    <scope>NUCLEOTIDE SEQUENCE [LARGE SCALE GENOMIC DNA]</scope>
    <source>
        <strain evidence="3 4">HL-JVS1</strain>
    </source>
</reference>
<keyword evidence="1" id="KW-0175">Coiled coil</keyword>
<dbReference type="InterPro" id="IPR007813">
    <property type="entry name" value="PilN"/>
</dbReference>
<keyword evidence="4" id="KW-1185">Reference proteome</keyword>
<keyword evidence="2" id="KW-0812">Transmembrane</keyword>
<evidence type="ECO:0000256" key="1">
    <source>
        <dbReference type="SAM" id="Coils"/>
    </source>
</evidence>
<name>A0AA51X5V5_9GAMM</name>
<dbReference type="KEGG" id="plei:Q9312_14625"/>
<dbReference type="EMBL" id="CP133548">
    <property type="protein sequence ID" value="WMS86453.1"/>
    <property type="molecule type" value="Genomic_DNA"/>
</dbReference>
<keyword evidence="2" id="KW-0472">Membrane</keyword>
<sequence>MARINLLPWREELRKEKQRQFLSILGLVLVLGVVVVFSYKSTVGLQISGQQDRNRFLNQEIAKLDLQIKEIEKLEEERQRLIERMNMITTLQQSRPKVVRIFDELVRAIPEGLNLKSIERKQAKLIVIGSAESAQRVTAFMRKIEESPWLQNGTLKDIDSDKDYGAGRKEFSLTIEEVTKKEGEVTEDKGDS</sequence>
<dbReference type="RefSeq" id="WP_309201598.1">
    <property type="nucleotide sequence ID" value="NZ_CP133548.1"/>
</dbReference>
<feature type="coiled-coil region" evidence="1">
    <location>
        <begin position="47"/>
        <end position="91"/>
    </location>
</feature>
<dbReference type="AlphaFoldDB" id="A0AA51X5V5"/>
<dbReference type="PANTHER" id="PTHR40278">
    <property type="entry name" value="DNA UTILIZATION PROTEIN HOFN"/>
    <property type="match status" value="1"/>
</dbReference>
<evidence type="ECO:0000313" key="3">
    <source>
        <dbReference type="EMBL" id="WMS86453.1"/>
    </source>
</evidence>
<proteinExistence type="predicted"/>
<protein>
    <submittedName>
        <fullName evidence="3">PilN domain-containing protein</fullName>
    </submittedName>
</protein>
<dbReference type="Proteomes" id="UP001239782">
    <property type="component" value="Chromosome"/>
</dbReference>
<keyword evidence="2" id="KW-1133">Transmembrane helix</keyword>
<organism evidence="3 4">
    <name type="scientific">Pleionea litopenaei</name>
    <dbReference type="NCBI Taxonomy" id="3070815"/>
    <lineage>
        <taxon>Bacteria</taxon>
        <taxon>Pseudomonadati</taxon>
        <taxon>Pseudomonadota</taxon>
        <taxon>Gammaproteobacteria</taxon>
        <taxon>Oceanospirillales</taxon>
        <taxon>Pleioneaceae</taxon>
        <taxon>Pleionea</taxon>
    </lineage>
</organism>
<accession>A0AA51X5V5</accession>
<dbReference type="GO" id="GO:0043683">
    <property type="term" value="P:type IV pilus assembly"/>
    <property type="evidence" value="ECO:0007669"/>
    <property type="project" value="TreeGrafter"/>
</dbReference>
<dbReference type="PANTHER" id="PTHR40278:SF2">
    <property type="entry name" value="TYPE IV PILUS INNER MEMBRANE COMPONENT PILN"/>
    <property type="match status" value="1"/>
</dbReference>
<dbReference type="Pfam" id="PF05137">
    <property type="entry name" value="PilN"/>
    <property type="match status" value="1"/>
</dbReference>
<dbReference type="InterPro" id="IPR052534">
    <property type="entry name" value="Extracell_DNA_Util/SecSys_Comp"/>
</dbReference>
<evidence type="ECO:0000256" key="2">
    <source>
        <dbReference type="SAM" id="Phobius"/>
    </source>
</evidence>
<dbReference type="GO" id="GO:0043107">
    <property type="term" value="P:type IV pilus-dependent motility"/>
    <property type="evidence" value="ECO:0007669"/>
    <property type="project" value="TreeGrafter"/>
</dbReference>
<evidence type="ECO:0000313" key="4">
    <source>
        <dbReference type="Proteomes" id="UP001239782"/>
    </source>
</evidence>